<proteinExistence type="predicted"/>
<feature type="region of interest" description="Disordered" evidence="1">
    <location>
        <begin position="1"/>
        <end position="20"/>
    </location>
</feature>
<accession>A0ABQ4QIR0</accession>
<evidence type="ECO:0000256" key="1">
    <source>
        <dbReference type="SAM" id="MobiDB-lite"/>
    </source>
</evidence>
<dbReference type="Proteomes" id="UP001055117">
    <property type="component" value="Unassembled WGS sequence"/>
</dbReference>
<evidence type="ECO:0000313" key="3">
    <source>
        <dbReference type="Proteomes" id="UP001055117"/>
    </source>
</evidence>
<gene>
    <name evidence="2" type="ORF">AFCDBAGC_2818</name>
</gene>
<comment type="caution">
    <text evidence="2">The sequence shown here is derived from an EMBL/GenBank/DDBJ whole genome shotgun (WGS) entry which is preliminary data.</text>
</comment>
<reference evidence="2 3" key="1">
    <citation type="journal article" date="2021" name="Front. Microbiol.">
        <title>Comprehensive Comparative Genomics and Phenotyping of Methylobacterium Species.</title>
        <authorList>
            <person name="Alessa O."/>
            <person name="Ogura Y."/>
            <person name="Fujitani Y."/>
            <person name="Takami H."/>
            <person name="Hayashi T."/>
            <person name="Sahin N."/>
            <person name="Tani A."/>
        </authorList>
    </citation>
    <scope>NUCLEOTIDE SEQUENCE [LARGE SCALE GENOMIC DNA]</scope>
    <source>
        <strain evidence="2 3">DSM 23679</strain>
    </source>
</reference>
<name>A0ABQ4QIR0_9HYPH</name>
<evidence type="ECO:0000313" key="2">
    <source>
        <dbReference type="EMBL" id="GJD44949.1"/>
    </source>
</evidence>
<sequence>MASRRRPSLHTEPSQIRQDNEDLSRLAEALGGTVPTIFGASAVSREMAALSQLLRLWTLLPCDASRADAVEAVRGVAQTRERGRALATAL</sequence>
<dbReference type="RefSeq" id="WP_147830762.1">
    <property type="nucleotide sequence ID" value="NZ_BPQG01000044.1"/>
</dbReference>
<dbReference type="EMBL" id="BPQG01000044">
    <property type="protein sequence ID" value="GJD44949.1"/>
    <property type="molecule type" value="Genomic_DNA"/>
</dbReference>
<protein>
    <submittedName>
        <fullName evidence="2">Uncharacterized protein</fullName>
    </submittedName>
</protein>
<organism evidence="2 3">
    <name type="scientific">Methylobacterium cerastii</name>
    <dbReference type="NCBI Taxonomy" id="932741"/>
    <lineage>
        <taxon>Bacteria</taxon>
        <taxon>Pseudomonadati</taxon>
        <taxon>Pseudomonadota</taxon>
        <taxon>Alphaproteobacteria</taxon>
        <taxon>Hyphomicrobiales</taxon>
        <taxon>Methylobacteriaceae</taxon>
        <taxon>Methylobacterium</taxon>
    </lineage>
</organism>
<keyword evidence="3" id="KW-1185">Reference proteome</keyword>